<dbReference type="InterPro" id="IPR029066">
    <property type="entry name" value="PLP-binding_barrel"/>
</dbReference>
<dbReference type="GO" id="GO:0005737">
    <property type="term" value="C:cytoplasm"/>
    <property type="evidence" value="ECO:0007669"/>
    <property type="project" value="TreeGrafter"/>
</dbReference>
<evidence type="ECO:0000256" key="5">
    <source>
        <dbReference type="ARBA" id="ARBA00023239"/>
    </source>
</evidence>
<dbReference type="AlphaFoldDB" id="A0A848B5Q8"/>
<dbReference type="SUPFAM" id="SSF50621">
    <property type="entry name" value="Alanine racemase C-terminal domain-like"/>
    <property type="match status" value="1"/>
</dbReference>
<protein>
    <recommendedName>
        <fullName evidence="7">ornithine decarboxylase</fullName>
        <ecNumber evidence="7">4.1.1.17</ecNumber>
    </recommendedName>
</protein>
<dbReference type="PRINTS" id="PR01182">
    <property type="entry name" value="ORNDCRBXLASE"/>
</dbReference>
<evidence type="ECO:0000256" key="3">
    <source>
        <dbReference type="ARBA" id="ARBA00022793"/>
    </source>
</evidence>
<evidence type="ECO:0000256" key="9">
    <source>
        <dbReference type="PIRSR" id="PIRSR600183-50"/>
    </source>
</evidence>
<dbReference type="Gene3D" id="2.40.37.10">
    <property type="entry name" value="Lyase, Ornithine Decarboxylase, Chain A, domain 1"/>
    <property type="match status" value="1"/>
</dbReference>
<keyword evidence="3" id="KW-0210">Decarboxylase</keyword>
<dbReference type="InterPro" id="IPR022657">
    <property type="entry name" value="De-COase2_CS"/>
</dbReference>
<dbReference type="InterPro" id="IPR022644">
    <property type="entry name" value="De-COase2_N"/>
</dbReference>
<dbReference type="InterPro" id="IPR022653">
    <property type="entry name" value="De-COase2_pyr-phos_BS"/>
</dbReference>
<comment type="similarity">
    <text evidence="2">Belongs to the Orn/Lys/Arg decarboxylase class-II family.</text>
</comment>
<dbReference type="GO" id="GO:0004586">
    <property type="term" value="F:ornithine decarboxylase activity"/>
    <property type="evidence" value="ECO:0007669"/>
    <property type="project" value="UniProtKB-EC"/>
</dbReference>
<dbReference type="RefSeq" id="WP_170077915.1">
    <property type="nucleotide sequence ID" value="NZ_JABAFA010000044.1"/>
</dbReference>
<dbReference type="EMBL" id="JABAFA010000044">
    <property type="protein sequence ID" value="NMD99659.1"/>
    <property type="molecule type" value="Genomic_DNA"/>
</dbReference>
<comment type="catalytic activity">
    <reaction evidence="8">
        <text>L-ornithine + H(+) = putrescine + CO2</text>
        <dbReference type="Rhea" id="RHEA:22964"/>
        <dbReference type="ChEBI" id="CHEBI:15378"/>
        <dbReference type="ChEBI" id="CHEBI:16526"/>
        <dbReference type="ChEBI" id="CHEBI:46911"/>
        <dbReference type="ChEBI" id="CHEBI:326268"/>
        <dbReference type="EC" id="4.1.1.17"/>
    </reaction>
</comment>
<dbReference type="InterPro" id="IPR009006">
    <property type="entry name" value="Ala_racemase/Decarboxylase_C"/>
</dbReference>
<dbReference type="Pfam" id="PF02784">
    <property type="entry name" value="Orn_Arg_deC_N"/>
    <property type="match status" value="1"/>
</dbReference>
<dbReference type="PRINTS" id="PR01179">
    <property type="entry name" value="ODADCRBXLASE"/>
</dbReference>
<dbReference type="FunFam" id="3.20.20.10:FF:000008">
    <property type="entry name" value="Ornithine decarboxylase"/>
    <property type="match status" value="1"/>
</dbReference>
<dbReference type="PANTHER" id="PTHR11482:SF6">
    <property type="entry name" value="ORNITHINE DECARBOXYLASE 1-RELATED"/>
    <property type="match status" value="1"/>
</dbReference>
<evidence type="ECO:0000313" key="12">
    <source>
        <dbReference type="Proteomes" id="UP000543804"/>
    </source>
</evidence>
<name>A0A848B5Q8_9FIRM</name>
<sequence length="389" mass="41914">MRSFNLSENEMNELCRRHETPFLVVSVAKVEENYRFLRAHLPHAGVYYAMKANPAPAILRRLAALGSKFDVASAGEIEALAREGVAGDRMIYANPVKDARGLRAAAKYGVRRMTFDDASEIGKIAQAVPGASVLVRIAVHNSRALVDLNTKFGARPEDALPLLLAAKRAGLRPVGICFHVGSQSLSVAAYEEALLFVHGLFAEAKAAGLTLTDLDIGGGFPVPDAAGLAVDVAAMLTAIDRQIVRLFPETAVYCEPGRFLPGTAVNLVASVIGTKDRAGHPWYILDEGIYGAFSGMMYDHWHYPLHTFGRGGRVRATFAGPSCDGIDVLYEDFLTPRLTVGDHVLATDIGAYTTVSATQFNGFALAPTYTYEEEFPAAQAETEPRAAAR</sequence>
<dbReference type="Proteomes" id="UP000543804">
    <property type="component" value="Unassembled WGS sequence"/>
</dbReference>
<keyword evidence="12" id="KW-1185">Reference proteome</keyword>
<evidence type="ECO:0000256" key="7">
    <source>
        <dbReference type="ARBA" id="ARBA00034138"/>
    </source>
</evidence>
<evidence type="ECO:0000256" key="6">
    <source>
        <dbReference type="ARBA" id="ARBA00034115"/>
    </source>
</evidence>
<dbReference type="EC" id="4.1.1.17" evidence="7"/>
<keyword evidence="5" id="KW-0456">Lyase</keyword>
<evidence type="ECO:0000259" key="10">
    <source>
        <dbReference type="Pfam" id="PF02784"/>
    </source>
</evidence>
<dbReference type="SUPFAM" id="SSF51419">
    <property type="entry name" value="PLP-binding barrel"/>
    <property type="match status" value="1"/>
</dbReference>
<keyword evidence="4 9" id="KW-0663">Pyridoxal phosphate</keyword>
<dbReference type="InterPro" id="IPR000183">
    <property type="entry name" value="Orn/DAP/Arg_de-COase"/>
</dbReference>
<evidence type="ECO:0000256" key="2">
    <source>
        <dbReference type="ARBA" id="ARBA00008872"/>
    </source>
</evidence>
<reference evidence="11 12" key="1">
    <citation type="submission" date="2020-04" db="EMBL/GenBank/DDBJ databases">
        <authorList>
            <person name="Hitch T.C.A."/>
            <person name="Wylensek D."/>
            <person name="Clavel T."/>
        </authorList>
    </citation>
    <scope>NUCLEOTIDE SEQUENCE [LARGE SCALE GENOMIC DNA]</scope>
    <source>
        <strain evidence="11 12">PG-130-P53-12</strain>
    </source>
</reference>
<feature type="modified residue" description="N6-(pyridoxal phosphate)lysine" evidence="9">
    <location>
        <position position="51"/>
    </location>
</feature>
<dbReference type="GO" id="GO:0033387">
    <property type="term" value="P:putrescine biosynthetic process from arginine, via ornithine"/>
    <property type="evidence" value="ECO:0007669"/>
    <property type="project" value="TreeGrafter"/>
</dbReference>
<evidence type="ECO:0000313" key="11">
    <source>
        <dbReference type="EMBL" id="NMD99659.1"/>
    </source>
</evidence>
<dbReference type="CDD" id="cd00622">
    <property type="entry name" value="PLPDE_III_ODC"/>
    <property type="match status" value="1"/>
</dbReference>
<dbReference type="InterPro" id="IPR002433">
    <property type="entry name" value="Orn_de-COase"/>
</dbReference>
<dbReference type="PANTHER" id="PTHR11482">
    <property type="entry name" value="ARGININE/DIAMINOPIMELATE/ORNITHINE DECARBOXYLASE"/>
    <property type="match status" value="1"/>
</dbReference>
<organism evidence="11 12">
    <name type="scientific">Selenomonas bovis</name>
    <dbReference type="NCBI Taxonomy" id="416586"/>
    <lineage>
        <taxon>Bacteria</taxon>
        <taxon>Bacillati</taxon>
        <taxon>Bacillota</taxon>
        <taxon>Negativicutes</taxon>
        <taxon>Selenomonadales</taxon>
        <taxon>Selenomonadaceae</taxon>
        <taxon>Selenomonas</taxon>
    </lineage>
</organism>
<evidence type="ECO:0000256" key="4">
    <source>
        <dbReference type="ARBA" id="ARBA00022898"/>
    </source>
</evidence>
<feature type="domain" description="Orn/DAP/Arg decarboxylase 2 N-terminal" evidence="10">
    <location>
        <begin position="28"/>
        <end position="260"/>
    </location>
</feature>
<evidence type="ECO:0000256" key="1">
    <source>
        <dbReference type="ARBA" id="ARBA00001933"/>
    </source>
</evidence>
<comment type="cofactor">
    <cofactor evidence="1 9">
        <name>pyridoxal 5'-phosphate</name>
        <dbReference type="ChEBI" id="CHEBI:597326"/>
    </cofactor>
</comment>
<proteinExistence type="inferred from homology"/>
<accession>A0A848B5Q8</accession>
<comment type="pathway">
    <text evidence="6">Amine and polyamine biosynthesis; putrescine biosynthesis via L-ornithine pathway; putrescine from L-ornithine: step 1/1.</text>
</comment>
<dbReference type="Gene3D" id="3.20.20.10">
    <property type="entry name" value="Alanine racemase"/>
    <property type="match status" value="1"/>
</dbReference>
<feature type="active site" description="Proton donor" evidence="9">
    <location>
        <position position="323"/>
    </location>
</feature>
<comment type="caution">
    <text evidence="11">The sequence shown here is derived from an EMBL/GenBank/DDBJ whole genome shotgun (WGS) entry which is preliminary data.</text>
</comment>
<evidence type="ECO:0000256" key="8">
    <source>
        <dbReference type="ARBA" id="ARBA00049127"/>
    </source>
</evidence>
<dbReference type="PROSITE" id="PS00879">
    <property type="entry name" value="ODR_DC_2_2"/>
    <property type="match status" value="1"/>
</dbReference>
<dbReference type="PROSITE" id="PS00878">
    <property type="entry name" value="ODR_DC_2_1"/>
    <property type="match status" value="1"/>
</dbReference>
<gene>
    <name evidence="11" type="ORF">HF878_09350</name>
</gene>